<dbReference type="Pfam" id="PF26337">
    <property type="entry name" value="Gtf3_C"/>
    <property type="match status" value="1"/>
</dbReference>
<organism evidence="4 5">
    <name type="scientific">Rahnella woolbedingensis</name>
    <dbReference type="NCBI Taxonomy" id="1510574"/>
    <lineage>
        <taxon>Bacteria</taxon>
        <taxon>Pseudomonadati</taxon>
        <taxon>Pseudomonadota</taxon>
        <taxon>Gammaproteobacteria</taxon>
        <taxon>Enterobacterales</taxon>
        <taxon>Yersiniaceae</taxon>
        <taxon>Rahnella</taxon>
    </lineage>
</organism>
<dbReference type="AlphaFoldDB" id="A0A419NEV3"/>
<name>A0A419NEV3_9GAMM</name>
<reference evidence="4 5" key="1">
    <citation type="submission" date="2018-09" db="EMBL/GenBank/DDBJ databases">
        <authorList>
            <person name="Le Fleche-Mateos A."/>
        </authorList>
    </citation>
    <scope>NUCLEOTIDE SEQUENCE [LARGE SCALE GENOMIC DNA]</scope>
    <source>
        <strain evidence="4 5">DSM 27399</strain>
    </source>
</reference>
<proteinExistence type="predicted"/>
<gene>
    <name evidence="4" type="ORF">D6C13_01245</name>
</gene>
<dbReference type="OrthoDB" id="9790931at2"/>
<evidence type="ECO:0000259" key="2">
    <source>
        <dbReference type="Pfam" id="PF26334"/>
    </source>
</evidence>
<dbReference type="Pfam" id="PF26334">
    <property type="entry name" value="Gtf3_N"/>
    <property type="match status" value="1"/>
</dbReference>
<dbReference type="Proteomes" id="UP000284908">
    <property type="component" value="Unassembled WGS sequence"/>
</dbReference>
<dbReference type="InterPro" id="IPR058592">
    <property type="entry name" value="Gtf3_C"/>
</dbReference>
<feature type="domain" description="Glucosyltransferase 3-like C-terminal" evidence="3">
    <location>
        <begin position="165"/>
        <end position="324"/>
    </location>
</feature>
<evidence type="ECO:0000313" key="5">
    <source>
        <dbReference type="Proteomes" id="UP000284908"/>
    </source>
</evidence>
<evidence type="ECO:0000313" key="4">
    <source>
        <dbReference type="EMBL" id="RJT47256.1"/>
    </source>
</evidence>
<dbReference type="InterPro" id="IPR058591">
    <property type="entry name" value="Gtf3_N"/>
</dbReference>
<feature type="domain" description="Glucosyltransferase 3-like N-terminal" evidence="2">
    <location>
        <begin position="3"/>
        <end position="132"/>
    </location>
</feature>
<comment type="caution">
    <text evidence="4">The sequence shown here is derived from an EMBL/GenBank/DDBJ whole genome shotgun (WGS) entry which is preliminary data.</text>
</comment>
<dbReference type="Gene3D" id="3.40.50.2000">
    <property type="entry name" value="Glycogen Phosphorylase B"/>
    <property type="match status" value="2"/>
</dbReference>
<evidence type="ECO:0000259" key="3">
    <source>
        <dbReference type="Pfam" id="PF26337"/>
    </source>
</evidence>
<keyword evidence="5" id="KW-1185">Reference proteome</keyword>
<dbReference type="GO" id="GO:0016740">
    <property type="term" value="F:transferase activity"/>
    <property type="evidence" value="ECO:0007669"/>
    <property type="project" value="UniProtKB-KW"/>
</dbReference>
<evidence type="ECO:0000256" key="1">
    <source>
        <dbReference type="ARBA" id="ARBA00022679"/>
    </source>
</evidence>
<sequence>MYFLNELNFVRKDAGFKARKDAVDIISEMGRVQVINIPLWGSLLSRLTNGSKLFHFLLTLNRTDVFLFNFPMPKPFWQVLTLARKLKGFKIVPLIHDIDALRGGHGKDPIRILSCDKIISHNKNMSLYLKNKSSKKIDISEIHAFDYYLPYESAPRLINDQQREVIFAGNLDRAKCGFIYTLEDVDNIKLFGVNYAGGSQNYMGSFDSQFPDAIRQPGIVFGLIWDGDSIETCSGSFGEYLKFNNPHKTSLYLSMGLPVLIWKEAAIASFIIDNNLGFGVSNIKEAMNIVNTISLEQYQLINSNVEIISKKIRQGYYLSKVVDEVIDDFSIH</sequence>
<dbReference type="PIRSF" id="PIRSF007023">
    <property type="entry name" value="UDP-Galf_transf"/>
    <property type="match status" value="1"/>
</dbReference>
<keyword evidence="1 4" id="KW-0808">Transferase</keyword>
<dbReference type="EMBL" id="RAHH01000002">
    <property type="protein sequence ID" value="RJT47256.1"/>
    <property type="molecule type" value="Genomic_DNA"/>
</dbReference>
<protein>
    <submittedName>
        <fullName evidence="4">Beta-1,6-galactofuranosyltransferase</fullName>
    </submittedName>
</protein>
<accession>A0A419NEV3</accession>